<organism evidence="1 2">
    <name type="scientific">Caerostris extrusa</name>
    <name type="common">Bark spider</name>
    <name type="synonym">Caerostris bankana</name>
    <dbReference type="NCBI Taxonomy" id="172846"/>
    <lineage>
        <taxon>Eukaryota</taxon>
        <taxon>Metazoa</taxon>
        <taxon>Ecdysozoa</taxon>
        <taxon>Arthropoda</taxon>
        <taxon>Chelicerata</taxon>
        <taxon>Arachnida</taxon>
        <taxon>Araneae</taxon>
        <taxon>Araneomorphae</taxon>
        <taxon>Entelegynae</taxon>
        <taxon>Araneoidea</taxon>
        <taxon>Araneidae</taxon>
        <taxon>Caerostris</taxon>
    </lineage>
</organism>
<evidence type="ECO:0000313" key="2">
    <source>
        <dbReference type="Proteomes" id="UP001054945"/>
    </source>
</evidence>
<protein>
    <submittedName>
        <fullName evidence="1">Uncharacterized protein</fullName>
    </submittedName>
</protein>
<accession>A0AAV4XNN6</accession>
<dbReference type="EMBL" id="BPLR01017938">
    <property type="protein sequence ID" value="GIY95596.1"/>
    <property type="molecule type" value="Genomic_DNA"/>
</dbReference>
<keyword evidence="2" id="KW-1185">Reference proteome</keyword>
<sequence>MLQPPSAWASSHTGRPGQALKYRQSSMWHNTWQRHLLGLSGLIPHMPFGNILSCLLASNANLVLHCSAPLARPHPSMCVLLICSEEDSELSRPSKENNCTGVWHLPSHSTWKYSHKDLRRARLSLSVVIQPCSSPNMIYVLLTSFARLAKCPSSAAMISSEPGLCDIHTGPELRQNSSMSHYKHPASPDVRHRCRNFNQRFLFKQCSPGLLRKVHYVYFSLIPMTRLIVTVTGVYGLCCHGCCVSTMPGLNQHGAMVTTRFLAQAPAIVFASITSLFRCISHYSSTTHLIPILMPFHPQCFPVVKKMSDRLLQKVNQAVVISRGRRRFKADGGKKSYLHPVLGCEEGYAAYQ</sequence>
<comment type="caution">
    <text evidence="1">The sequence shown here is derived from an EMBL/GenBank/DDBJ whole genome shotgun (WGS) entry which is preliminary data.</text>
</comment>
<name>A0AAV4XNN6_CAEEX</name>
<gene>
    <name evidence="1" type="ORF">CEXT_1881</name>
</gene>
<proteinExistence type="predicted"/>
<evidence type="ECO:0000313" key="1">
    <source>
        <dbReference type="EMBL" id="GIY95596.1"/>
    </source>
</evidence>
<dbReference type="Proteomes" id="UP001054945">
    <property type="component" value="Unassembled WGS sequence"/>
</dbReference>
<dbReference type="AlphaFoldDB" id="A0AAV4XNN6"/>
<reference evidence="1 2" key="1">
    <citation type="submission" date="2021-06" db="EMBL/GenBank/DDBJ databases">
        <title>Caerostris extrusa draft genome.</title>
        <authorList>
            <person name="Kono N."/>
            <person name="Arakawa K."/>
        </authorList>
    </citation>
    <scope>NUCLEOTIDE SEQUENCE [LARGE SCALE GENOMIC DNA]</scope>
</reference>